<proteinExistence type="predicted"/>
<dbReference type="AlphaFoldDB" id="A0A8S9GY40"/>
<sequence length="84" mass="9022">MQGVSKGLAVEKVIHRMHSDKPGPPNETRDLCLHGAKKAKYFLDDVSDVLKLLAGLATASSSSKPEHQQGTSSSHTHVAFESII</sequence>
<dbReference type="EMBL" id="QGKW02001940">
    <property type="protein sequence ID" value="KAF2558957.1"/>
    <property type="molecule type" value="Genomic_DNA"/>
</dbReference>
<dbReference type="Proteomes" id="UP000712281">
    <property type="component" value="Unassembled WGS sequence"/>
</dbReference>
<dbReference type="EMBL" id="QGKY02001925">
    <property type="protein sequence ID" value="KAF2549666.1"/>
    <property type="molecule type" value="Genomic_DNA"/>
</dbReference>
<feature type="region of interest" description="Disordered" evidence="1">
    <location>
        <begin position="58"/>
        <end position="84"/>
    </location>
</feature>
<organism evidence="2">
    <name type="scientific">Brassica cretica</name>
    <name type="common">Mustard</name>
    <dbReference type="NCBI Taxonomy" id="69181"/>
    <lineage>
        <taxon>Eukaryota</taxon>
        <taxon>Viridiplantae</taxon>
        <taxon>Streptophyta</taxon>
        <taxon>Embryophyta</taxon>
        <taxon>Tracheophyta</taxon>
        <taxon>Spermatophyta</taxon>
        <taxon>Magnoliopsida</taxon>
        <taxon>eudicotyledons</taxon>
        <taxon>Gunneridae</taxon>
        <taxon>Pentapetalae</taxon>
        <taxon>rosids</taxon>
        <taxon>malvids</taxon>
        <taxon>Brassicales</taxon>
        <taxon>Brassicaceae</taxon>
        <taxon>Brassiceae</taxon>
        <taxon>Brassica</taxon>
    </lineage>
</organism>
<evidence type="ECO:0000313" key="2">
    <source>
        <dbReference type="EMBL" id="KAF2549666.1"/>
    </source>
</evidence>
<accession>A0A8S9GY40</accession>
<reference evidence="2" key="1">
    <citation type="submission" date="2019-12" db="EMBL/GenBank/DDBJ databases">
        <title>Genome sequencing and annotation of Brassica cretica.</title>
        <authorList>
            <person name="Studholme D.J."/>
            <person name="Sarris P.F."/>
        </authorList>
    </citation>
    <scope>NUCLEOTIDE SEQUENCE</scope>
    <source>
        <strain evidence="3">PFS-001/15</strain>
        <strain evidence="2">PFS-102/07</strain>
        <tissue evidence="2">Leaf</tissue>
    </source>
</reference>
<gene>
    <name evidence="3" type="ORF">F2Q68_00014056</name>
    <name evidence="2" type="ORF">F2Q70_00020537</name>
</gene>
<name>A0A8S9GY40_BRACR</name>
<protein>
    <submittedName>
        <fullName evidence="2">Uncharacterized protein</fullName>
    </submittedName>
</protein>
<evidence type="ECO:0000313" key="3">
    <source>
        <dbReference type="EMBL" id="KAF2558957.1"/>
    </source>
</evidence>
<evidence type="ECO:0000256" key="1">
    <source>
        <dbReference type="SAM" id="MobiDB-lite"/>
    </source>
</evidence>
<comment type="caution">
    <text evidence="2">The sequence shown here is derived from an EMBL/GenBank/DDBJ whole genome shotgun (WGS) entry which is preliminary data.</text>
</comment>